<reference evidence="2" key="1">
    <citation type="submission" date="2015-02" db="EMBL/GenBank/DDBJ databases">
        <title>A novel member of the family Ruminococcaceae isolated from human feces.</title>
        <authorList>
            <person name="Shkoporov A.N."/>
            <person name="Chaplin A.V."/>
            <person name="Motuzova O.V."/>
            <person name="Kafarskaia L.I."/>
            <person name="Khokhlova E.V."/>
            <person name="Efimov B.A."/>
        </authorList>
    </citation>
    <scope>NUCLEOTIDE SEQUENCE [LARGE SCALE GENOMIC DNA]</scope>
    <source>
        <strain evidence="2">585-1</strain>
    </source>
</reference>
<dbReference type="AlphaFoldDB" id="A0A0D8J0U6"/>
<organism evidence="2 3">
    <name type="scientific">Ruthenibacterium lactatiformans</name>
    <dbReference type="NCBI Taxonomy" id="1550024"/>
    <lineage>
        <taxon>Bacteria</taxon>
        <taxon>Bacillati</taxon>
        <taxon>Bacillota</taxon>
        <taxon>Clostridia</taxon>
        <taxon>Eubacteriales</taxon>
        <taxon>Oscillospiraceae</taxon>
        <taxon>Ruthenibacterium</taxon>
    </lineage>
</organism>
<feature type="transmembrane region" description="Helical" evidence="1">
    <location>
        <begin position="172"/>
        <end position="197"/>
    </location>
</feature>
<feature type="transmembrane region" description="Helical" evidence="1">
    <location>
        <begin position="147"/>
        <end position="166"/>
    </location>
</feature>
<feature type="transmembrane region" description="Helical" evidence="1">
    <location>
        <begin position="77"/>
        <end position="98"/>
    </location>
</feature>
<comment type="caution">
    <text evidence="2">The sequence shown here is derived from an EMBL/GenBank/DDBJ whole genome shotgun (WGS) entry which is preliminary data.</text>
</comment>
<evidence type="ECO:0000256" key="1">
    <source>
        <dbReference type="SAM" id="Phobius"/>
    </source>
</evidence>
<feature type="transmembrane region" description="Helical" evidence="1">
    <location>
        <begin position="204"/>
        <end position="220"/>
    </location>
</feature>
<sequence length="488" mass="52127">MGQTRKEWLQTVTAQLRCRRAVPGVERELENHLSEQYNAFVAQGCAPEEAERRTVESMGDPVLAGGALDRVHRPRPAWGPFFMVAALLLAGALLRFFWSVPVSAQGAYLWREGAYQSLAAALAGIAVLAAVYFCMDVSLLARWTKALYIGLAAVSAYGFLAGYTLMNGRRLWTVWGVSYDATHFSMIFIPIYAAVVYRQRGRGWAGLLVSGFAIVPGLWLCIMVPHLAAACVLGLAGLAVCLVCCAGDWYGLGGKKSFAVVLGVTAGSLVVTFLLVLLLMPGLAGSLQRHLEVLLAPDANAAGAGYWMNALRRMWDGMRWLGPGDGSLPLGEKAALGTVGEFAGKAVRELRADYLLAYAGWRHGIACAAALAAAVAGALAWLWRTALRTRSGIGRLCAVGCCALLTMHGVLNLLSCLGWSSARGMLPFLDGGWTGVMQAGLAGLLLSAFRLDDVLREPQGTCAPKAPARLVPAGRFAYSDGTLHIRLR</sequence>
<feature type="transmembrane region" description="Helical" evidence="1">
    <location>
        <begin position="432"/>
        <end position="449"/>
    </location>
</feature>
<feature type="transmembrane region" description="Helical" evidence="1">
    <location>
        <begin position="258"/>
        <end position="280"/>
    </location>
</feature>
<feature type="transmembrane region" description="Helical" evidence="1">
    <location>
        <begin position="226"/>
        <end position="246"/>
    </location>
</feature>
<keyword evidence="1" id="KW-0472">Membrane</keyword>
<protein>
    <recommendedName>
        <fullName evidence="4">FtsW/RodA/SpoVE family cell cycle protein</fullName>
    </recommendedName>
</protein>
<evidence type="ECO:0000313" key="2">
    <source>
        <dbReference type="EMBL" id="KJF39393.1"/>
    </source>
</evidence>
<name>A0A0D8J0U6_9FIRM</name>
<evidence type="ECO:0000313" key="3">
    <source>
        <dbReference type="Proteomes" id="UP000032483"/>
    </source>
</evidence>
<gene>
    <name evidence="2" type="ORF">TQ39_12350</name>
</gene>
<dbReference type="EMBL" id="JXXK01000018">
    <property type="protein sequence ID" value="KJF39393.1"/>
    <property type="molecule type" value="Genomic_DNA"/>
</dbReference>
<keyword evidence="1" id="KW-1133">Transmembrane helix</keyword>
<dbReference type="GeneID" id="42857364"/>
<dbReference type="NCBIfam" id="NF038403">
    <property type="entry name" value="perm_prefix_1"/>
    <property type="match status" value="1"/>
</dbReference>
<accession>A0A0D8J0U6</accession>
<keyword evidence="1" id="KW-0812">Transmembrane</keyword>
<feature type="transmembrane region" description="Helical" evidence="1">
    <location>
        <begin position="363"/>
        <end position="384"/>
    </location>
</feature>
<keyword evidence="3" id="KW-1185">Reference proteome</keyword>
<dbReference type="RefSeq" id="WP_050005722.1">
    <property type="nucleotide sequence ID" value="NZ_DAWBJP010000073.1"/>
</dbReference>
<dbReference type="InterPro" id="IPR047928">
    <property type="entry name" value="Perm_prefix_1"/>
</dbReference>
<dbReference type="Proteomes" id="UP000032483">
    <property type="component" value="Unassembled WGS sequence"/>
</dbReference>
<proteinExistence type="predicted"/>
<feature type="transmembrane region" description="Helical" evidence="1">
    <location>
        <begin position="118"/>
        <end position="135"/>
    </location>
</feature>
<evidence type="ECO:0008006" key="4">
    <source>
        <dbReference type="Google" id="ProtNLM"/>
    </source>
</evidence>
<feature type="transmembrane region" description="Helical" evidence="1">
    <location>
        <begin position="396"/>
        <end position="420"/>
    </location>
</feature>